<comment type="caution">
    <text evidence="1">The sequence shown here is derived from an EMBL/GenBank/DDBJ whole genome shotgun (WGS) entry which is preliminary data.</text>
</comment>
<organism evidence="1 2">
    <name type="scientific">Toxocara canis</name>
    <name type="common">Canine roundworm</name>
    <dbReference type="NCBI Taxonomy" id="6265"/>
    <lineage>
        <taxon>Eukaryota</taxon>
        <taxon>Metazoa</taxon>
        <taxon>Ecdysozoa</taxon>
        <taxon>Nematoda</taxon>
        <taxon>Chromadorea</taxon>
        <taxon>Rhabditida</taxon>
        <taxon>Spirurina</taxon>
        <taxon>Ascaridomorpha</taxon>
        <taxon>Ascaridoidea</taxon>
        <taxon>Toxocaridae</taxon>
        <taxon>Toxocara</taxon>
    </lineage>
</organism>
<accession>A0A0B2UR64</accession>
<reference evidence="1 2" key="1">
    <citation type="submission" date="2014-11" db="EMBL/GenBank/DDBJ databases">
        <title>Genetic blueprint of the zoonotic pathogen Toxocara canis.</title>
        <authorList>
            <person name="Zhu X.-Q."/>
            <person name="Korhonen P.K."/>
            <person name="Cai H."/>
            <person name="Young N.D."/>
            <person name="Nejsum P."/>
            <person name="von Samson-Himmelstjerna G."/>
            <person name="Boag P.R."/>
            <person name="Tan P."/>
            <person name="Li Q."/>
            <person name="Min J."/>
            <person name="Yang Y."/>
            <person name="Wang X."/>
            <person name="Fang X."/>
            <person name="Hall R.S."/>
            <person name="Hofmann A."/>
            <person name="Sternberg P.W."/>
            <person name="Jex A.R."/>
            <person name="Gasser R.B."/>
        </authorList>
    </citation>
    <scope>NUCLEOTIDE SEQUENCE [LARGE SCALE GENOMIC DNA]</scope>
    <source>
        <strain evidence="1">PN_DK_2014</strain>
    </source>
</reference>
<dbReference type="EMBL" id="JPKZ01003105">
    <property type="protein sequence ID" value="KHN73496.1"/>
    <property type="molecule type" value="Genomic_DNA"/>
</dbReference>
<proteinExistence type="predicted"/>
<name>A0A0B2UR64_TOXCA</name>
<dbReference type="AlphaFoldDB" id="A0A0B2UR64"/>
<keyword evidence="2" id="KW-1185">Reference proteome</keyword>
<sequence length="229" mass="26535">MSWNIPVFKSKLASVRWMCGKFDAIALYKKKCMRLQGMDRLYHQPSLKATNVVYTFNQSYEIYRTVPVSLKWKMKVLKKSIEFFSKTPQRTKIRDFVDLIWLQSPIGRTVWHPVLLVLLRRAPGAQQNAPNCLLVRQIAAEIENPQIRKDRHFEISGGSIRSDHCITDGYLINDELPSCKLEKSARLGFFEERGPSMEAADSPNNNDAFTTRSTRINLNIQKKKNENEQ</sequence>
<evidence type="ECO:0000313" key="2">
    <source>
        <dbReference type="Proteomes" id="UP000031036"/>
    </source>
</evidence>
<evidence type="ECO:0000313" key="1">
    <source>
        <dbReference type="EMBL" id="KHN73496.1"/>
    </source>
</evidence>
<dbReference type="Proteomes" id="UP000031036">
    <property type="component" value="Unassembled WGS sequence"/>
</dbReference>
<protein>
    <submittedName>
        <fullName evidence="1">Uncharacterized protein</fullName>
    </submittedName>
</protein>
<gene>
    <name evidence="1" type="ORF">Tcan_11715</name>
</gene>